<dbReference type="EMBL" id="VSRQ01000001">
    <property type="protein sequence ID" value="TYK53422.1"/>
    <property type="molecule type" value="Genomic_DNA"/>
</dbReference>
<dbReference type="InterPro" id="IPR004547">
    <property type="entry name" value="Glucosamine6P_isomerase"/>
</dbReference>
<keyword evidence="1" id="KW-0413">Isomerase</keyword>
<dbReference type="GO" id="GO:0004342">
    <property type="term" value="F:glucosamine-6-phosphate deaminase activity"/>
    <property type="evidence" value="ECO:0007669"/>
    <property type="project" value="InterPro"/>
</dbReference>
<dbReference type="RefSeq" id="WP_148758005.1">
    <property type="nucleotide sequence ID" value="NZ_VSRQ01000001.1"/>
</dbReference>
<evidence type="ECO:0000313" key="1">
    <source>
        <dbReference type="EMBL" id="TYK53422.1"/>
    </source>
</evidence>
<gene>
    <name evidence="1" type="ORF">FXF68_06915</name>
</gene>
<dbReference type="PANTHER" id="PTHR11280">
    <property type="entry name" value="GLUCOSAMINE-6-PHOSPHATE ISOMERASE"/>
    <property type="match status" value="1"/>
</dbReference>
<dbReference type="GO" id="GO:0019262">
    <property type="term" value="P:N-acetylneuraminate catabolic process"/>
    <property type="evidence" value="ECO:0007669"/>
    <property type="project" value="TreeGrafter"/>
</dbReference>
<dbReference type="PANTHER" id="PTHR11280:SF6">
    <property type="entry name" value="GLUCOSAMINE-6-PHOSPHATE ISOMERASE NAGB"/>
    <property type="match status" value="1"/>
</dbReference>
<evidence type="ECO:0000313" key="2">
    <source>
        <dbReference type="Proteomes" id="UP000323505"/>
    </source>
</evidence>
<dbReference type="GO" id="GO:0005737">
    <property type="term" value="C:cytoplasm"/>
    <property type="evidence" value="ECO:0007669"/>
    <property type="project" value="TreeGrafter"/>
</dbReference>
<sequence length="294" mass="33424">MRPIARFAHDLTPEQLTMPVDELIKETRHKVRVLPNLDHLYSWLARLMADEIKTNNEAGRPTRWILPVGPKSQYPLLARICNEERITWQNVLAFHMDEFLDWQGRQVGPDHPFSFRGFCDRNLYGLLDADLRPAPRNIVYPDVHDPDAFTNRLRDAGGADTCFAGFGYRGHLAFNEPPATRWHHYTVEEFRASRTRVVPLLEDTIVAHSHRTTGGYTQTIPRMAVTIGMSEILSARKLHLITDGGAWKQFIVRVLLLTGEPDVMYPVTLAHDHPDMEVTVDAASIAPLHLGINA</sequence>
<dbReference type="InterPro" id="IPR037171">
    <property type="entry name" value="NagB/RpiA_transferase-like"/>
</dbReference>
<dbReference type="GO" id="GO:0006043">
    <property type="term" value="P:glucosamine catabolic process"/>
    <property type="evidence" value="ECO:0007669"/>
    <property type="project" value="TreeGrafter"/>
</dbReference>
<dbReference type="GO" id="GO:0006046">
    <property type="term" value="P:N-acetylglucosamine catabolic process"/>
    <property type="evidence" value="ECO:0007669"/>
    <property type="project" value="TreeGrafter"/>
</dbReference>
<comment type="caution">
    <text evidence="1">The sequence shown here is derived from an EMBL/GenBank/DDBJ whole genome shotgun (WGS) entry which is preliminary data.</text>
</comment>
<accession>A0A5D3FZF5</accession>
<dbReference type="Proteomes" id="UP000323505">
    <property type="component" value="Unassembled WGS sequence"/>
</dbReference>
<dbReference type="GO" id="GO:0042802">
    <property type="term" value="F:identical protein binding"/>
    <property type="evidence" value="ECO:0007669"/>
    <property type="project" value="TreeGrafter"/>
</dbReference>
<name>A0A5D3FZF5_9ACTN</name>
<protein>
    <submittedName>
        <fullName evidence="1">Glucosamine-6-phosphate isomerase</fullName>
    </submittedName>
</protein>
<dbReference type="GO" id="GO:0016853">
    <property type="term" value="F:isomerase activity"/>
    <property type="evidence" value="ECO:0007669"/>
    <property type="project" value="UniProtKB-KW"/>
</dbReference>
<dbReference type="AlphaFoldDB" id="A0A5D3FZF5"/>
<keyword evidence="2" id="KW-1185">Reference proteome</keyword>
<reference evidence="1 2" key="1">
    <citation type="submission" date="2019-08" db="EMBL/GenBank/DDBJ databases">
        <title>Actinomadura sp. nov. CYP1-5 isolated from mountain soil.</title>
        <authorList>
            <person name="Songsumanus A."/>
            <person name="Kuncharoen N."/>
            <person name="Kudo T."/>
            <person name="Yuki M."/>
            <person name="Igarashi Y."/>
            <person name="Tanasupawat S."/>
        </authorList>
    </citation>
    <scope>NUCLEOTIDE SEQUENCE [LARGE SCALE GENOMIC DNA]</scope>
    <source>
        <strain evidence="1 2">CYP1-5</strain>
    </source>
</reference>
<organism evidence="1 2">
    <name type="scientific">Actinomadura decatromicini</name>
    <dbReference type="NCBI Taxonomy" id="2604572"/>
    <lineage>
        <taxon>Bacteria</taxon>
        <taxon>Bacillati</taxon>
        <taxon>Actinomycetota</taxon>
        <taxon>Actinomycetes</taxon>
        <taxon>Streptosporangiales</taxon>
        <taxon>Thermomonosporaceae</taxon>
        <taxon>Actinomadura</taxon>
    </lineage>
</organism>
<proteinExistence type="predicted"/>
<dbReference type="Gene3D" id="3.40.50.1360">
    <property type="match status" value="1"/>
</dbReference>
<dbReference type="SUPFAM" id="SSF100950">
    <property type="entry name" value="NagB/RpiA/CoA transferase-like"/>
    <property type="match status" value="1"/>
</dbReference>